<dbReference type="Proteomes" id="UP000186904">
    <property type="component" value="Unassembled WGS sequence"/>
</dbReference>
<evidence type="ECO:0000313" key="3">
    <source>
        <dbReference type="Proteomes" id="UP000186599"/>
    </source>
</evidence>
<sequence length="450" mass="47824">MPFTHRALALPLAGFAILLSGCKEPTASTATPVVSEVPATLTGELSSQSPINLNDGSRTQSFDLQLQGGSLYRVESSGALSQPVLLLLSEQGELVSGPRNESLFLQPEKDGRYRLAVSGRSASDYGPFRVELSTGELTNDGELQPEADILGRLRAGSSNNGNHYSLQVAEKGLYELVMRSAEFDTVLKLRGNGINRTDDDSAGGTDSRMLTMLPEGSYQLIASGIDTSVEGVYSLSFKRWEMPEGVTLGDGDELRLGVDATGMLTGHPQTYRLTIEQSGLLQVSMQSDDIDSLLELSGLGVNARDDDSGGGHDALLSVVVEPGTYRINAAQHGNGEGVFTLRTELTEVAQLDGRIAPGETRVGRLSEGQPTTVALPIEQPGRYRITLRSSDFDAMLGLQGQGLEEQDDDSAGGTNAQLELYLGAGEYQLINSTYGDQGTGNFVLSVSAAL</sequence>
<gene>
    <name evidence="2" type="ORF">SAMN04487855_2033</name>
    <name evidence="1" type="ORF">SAMN05216589_2034</name>
</gene>
<dbReference type="STRING" id="653930.SAMN05216589_2034"/>
<reference evidence="3 4" key="1">
    <citation type="submission" date="2016-10" db="EMBL/GenBank/DDBJ databases">
        <authorList>
            <person name="de Groot N.N."/>
        </authorList>
    </citation>
    <scope>NUCLEOTIDE SEQUENCE [LARGE SCALE GENOMIC DNA]</scope>
    <source>
        <strain evidence="2 3">CGMCC 1.9095</strain>
        <strain evidence="1 4">DSM 22558</strain>
    </source>
</reference>
<evidence type="ECO:0000313" key="4">
    <source>
        <dbReference type="Proteomes" id="UP000186904"/>
    </source>
</evidence>
<dbReference type="PROSITE" id="PS51257">
    <property type="entry name" value="PROKAR_LIPOPROTEIN"/>
    <property type="match status" value="1"/>
</dbReference>
<organism evidence="1 4">
    <name type="scientific">Halopseudomonas bauzanensis</name>
    <dbReference type="NCBI Taxonomy" id="653930"/>
    <lineage>
        <taxon>Bacteria</taxon>
        <taxon>Pseudomonadati</taxon>
        <taxon>Pseudomonadota</taxon>
        <taxon>Gammaproteobacteria</taxon>
        <taxon>Pseudomonadales</taxon>
        <taxon>Pseudomonadaceae</taxon>
        <taxon>Halopseudomonas</taxon>
    </lineage>
</organism>
<evidence type="ECO:0000313" key="2">
    <source>
        <dbReference type="EMBL" id="SFM03060.1"/>
    </source>
</evidence>
<dbReference type="OrthoDB" id="8893233at2"/>
<protein>
    <recommendedName>
        <fullName evidence="5">ABC transporter substrate-binding protein</fullName>
    </recommendedName>
</protein>
<name>A0A1H9TZE1_9GAMM</name>
<dbReference type="AlphaFoldDB" id="A0A1H9TZE1"/>
<dbReference type="Proteomes" id="UP000186599">
    <property type="component" value="Unassembled WGS sequence"/>
</dbReference>
<dbReference type="RefSeq" id="WP_074779462.1">
    <property type="nucleotide sequence ID" value="NZ_FOGN01000003.1"/>
</dbReference>
<proteinExistence type="predicted"/>
<dbReference type="EMBL" id="FOUA01000003">
    <property type="protein sequence ID" value="SFM03060.1"/>
    <property type="molecule type" value="Genomic_DNA"/>
</dbReference>
<dbReference type="EMBL" id="FOGN01000003">
    <property type="protein sequence ID" value="SES02163.1"/>
    <property type="molecule type" value="Genomic_DNA"/>
</dbReference>
<evidence type="ECO:0008006" key="5">
    <source>
        <dbReference type="Google" id="ProtNLM"/>
    </source>
</evidence>
<accession>A0A1H9TZE1</accession>
<keyword evidence="3" id="KW-1185">Reference proteome</keyword>
<evidence type="ECO:0000313" key="1">
    <source>
        <dbReference type="EMBL" id="SES02163.1"/>
    </source>
</evidence>